<feature type="domain" description="CMP/dCMP-type deaminase" evidence="9">
    <location>
        <begin position="223"/>
        <end position="362"/>
    </location>
</feature>
<dbReference type="InterPro" id="IPR016193">
    <property type="entry name" value="Cytidine_deaminase-like"/>
</dbReference>
<dbReference type="EMBL" id="JADGIZ020000113">
    <property type="protein sequence ID" value="KAL2911403.1"/>
    <property type="molecule type" value="Genomic_DNA"/>
</dbReference>
<keyword evidence="11" id="KW-1185">Reference proteome</keyword>
<dbReference type="Gene3D" id="3.40.140.10">
    <property type="entry name" value="Cytidine Deaminase, domain 2"/>
    <property type="match status" value="1"/>
</dbReference>
<evidence type="ECO:0000259" key="9">
    <source>
        <dbReference type="PROSITE" id="PS51747"/>
    </source>
</evidence>
<dbReference type="PROSITE" id="PS00903">
    <property type="entry name" value="CYT_DCMP_DEAMINASES_1"/>
    <property type="match status" value="1"/>
</dbReference>
<keyword evidence="4" id="KW-0545">Nucleotide biosynthesis</keyword>
<evidence type="ECO:0000256" key="5">
    <source>
        <dbReference type="ARBA" id="ARBA00022801"/>
    </source>
</evidence>
<keyword evidence="5 10" id="KW-0378">Hydrolase</keyword>
<dbReference type="PANTHER" id="PTHR11086:SF18">
    <property type="entry name" value="DEOXYCYTIDYLATE DEAMINASE"/>
    <property type="match status" value="1"/>
</dbReference>
<evidence type="ECO:0000256" key="8">
    <source>
        <dbReference type="ARBA" id="ARBA00041763"/>
    </source>
</evidence>
<dbReference type="Gene3D" id="3.40.50.300">
    <property type="entry name" value="P-loop containing nucleotide triphosphate hydrolases"/>
    <property type="match status" value="1"/>
</dbReference>
<evidence type="ECO:0000313" key="11">
    <source>
        <dbReference type="Proteomes" id="UP001527925"/>
    </source>
</evidence>
<evidence type="ECO:0000256" key="1">
    <source>
        <dbReference type="ARBA" id="ARBA00001947"/>
    </source>
</evidence>
<comment type="caution">
    <text evidence="10">The sequence shown here is derived from an EMBL/GenBank/DDBJ whole genome shotgun (WGS) entry which is preliminary data.</text>
</comment>
<dbReference type="SUPFAM" id="SSF52540">
    <property type="entry name" value="P-loop containing nucleoside triphosphate hydrolases"/>
    <property type="match status" value="1"/>
</dbReference>
<keyword evidence="3" id="KW-0479">Metal-binding</keyword>
<organism evidence="10 11">
    <name type="scientific">Polyrhizophydium stewartii</name>
    <dbReference type="NCBI Taxonomy" id="2732419"/>
    <lineage>
        <taxon>Eukaryota</taxon>
        <taxon>Fungi</taxon>
        <taxon>Fungi incertae sedis</taxon>
        <taxon>Chytridiomycota</taxon>
        <taxon>Chytridiomycota incertae sedis</taxon>
        <taxon>Chytridiomycetes</taxon>
        <taxon>Rhizophydiales</taxon>
        <taxon>Rhizophydiales incertae sedis</taxon>
        <taxon>Polyrhizophydium</taxon>
    </lineage>
</organism>
<dbReference type="InterPro" id="IPR002125">
    <property type="entry name" value="CMP_dCMP_dom"/>
</dbReference>
<keyword evidence="6" id="KW-0862">Zinc</keyword>
<dbReference type="Proteomes" id="UP001527925">
    <property type="component" value="Unassembled WGS sequence"/>
</dbReference>
<gene>
    <name evidence="10" type="primary">DCD1</name>
    <name evidence="10" type="ORF">HK105_209131</name>
</gene>
<comment type="cofactor">
    <cofactor evidence="1">
        <name>Zn(2+)</name>
        <dbReference type="ChEBI" id="CHEBI:29105"/>
    </cofactor>
</comment>
<dbReference type="GO" id="GO:0004132">
    <property type="term" value="F:dCMP deaminase activity"/>
    <property type="evidence" value="ECO:0007669"/>
    <property type="project" value="UniProtKB-EC"/>
</dbReference>
<dbReference type="PROSITE" id="PS51747">
    <property type="entry name" value="CYT_DCMP_DEAMINASES_2"/>
    <property type="match status" value="1"/>
</dbReference>
<sequence length="374" mass="40394">MLVGVVGPVCAGKSEVVRYLVERHGFTQLCVVGAATAVNGSAAHEADLVDASSLTPGTVSELDGSDETDVAALARRAQDAFGGTRTFATIAELCDYATHHWRGRHVVNRIDTIPRWDVVRKRPFFLLVGVEAPSSVRLQRWLARQKQQQQTSDGAAGAAAFLRLEDERMFSTGGSGQSLHSVLTGCHVRIINGGGDGQTDGLQGLHATIERAGLLDAGRTRPSWDAYFMSLCDLAAQRSNCMKRRVGCLLVSDRRVVATGYNGTPRGVRNCNEGGCGRCNDNARCGSQLDTCLCLHAEENALLEAGRERIRSGHTILYCNTCPCLGCAKKIVQMGVHEVVYAQEYGMDSMTAALLREGGVHLRQFSQAETYFST</sequence>
<proteinExistence type="inferred from homology"/>
<dbReference type="CDD" id="cd01286">
    <property type="entry name" value="deoxycytidylate_deaminase"/>
    <property type="match status" value="1"/>
</dbReference>
<evidence type="ECO:0000256" key="7">
    <source>
        <dbReference type="ARBA" id="ARBA00038938"/>
    </source>
</evidence>
<reference evidence="10 11" key="1">
    <citation type="submission" date="2023-09" db="EMBL/GenBank/DDBJ databases">
        <title>Pangenome analysis of Batrachochytrium dendrobatidis and related Chytrids.</title>
        <authorList>
            <person name="Yacoub M.N."/>
            <person name="Stajich J.E."/>
            <person name="James T.Y."/>
        </authorList>
    </citation>
    <scope>NUCLEOTIDE SEQUENCE [LARGE SCALE GENOMIC DNA]</scope>
    <source>
        <strain evidence="10 11">JEL0888</strain>
    </source>
</reference>
<dbReference type="InterPro" id="IPR016192">
    <property type="entry name" value="APOBEC/CMP_deaminase_Zn-bd"/>
</dbReference>
<dbReference type="InterPro" id="IPR035105">
    <property type="entry name" value="Deoxycytidylate_deaminase_dom"/>
</dbReference>
<name>A0ABR4MVX3_9FUNG</name>
<evidence type="ECO:0000313" key="10">
    <source>
        <dbReference type="EMBL" id="KAL2911403.1"/>
    </source>
</evidence>
<dbReference type="EC" id="3.5.4.12" evidence="7"/>
<evidence type="ECO:0000256" key="4">
    <source>
        <dbReference type="ARBA" id="ARBA00022727"/>
    </source>
</evidence>
<evidence type="ECO:0000256" key="3">
    <source>
        <dbReference type="ARBA" id="ARBA00022723"/>
    </source>
</evidence>
<dbReference type="Pfam" id="PF00383">
    <property type="entry name" value="dCMP_cyt_deam_1"/>
    <property type="match status" value="1"/>
</dbReference>
<dbReference type="SUPFAM" id="SSF53927">
    <property type="entry name" value="Cytidine deaminase-like"/>
    <property type="match status" value="1"/>
</dbReference>
<protein>
    <recommendedName>
        <fullName evidence="8">dCMP deaminase</fullName>
        <ecNumber evidence="7">3.5.4.12</ecNumber>
    </recommendedName>
    <alternativeName>
        <fullName evidence="8">dCMP deaminase</fullName>
    </alternativeName>
</protein>
<dbReference type="InterPro" id="IPR015517">
    <property type="entry name" value="dCMP_deaminase-rel"/>
</dbReference>
<comment type="similarity">
    <text evidence="2">Belongs to the cytidine and deoxycytidylate deaminase family.</text>
</comment>
<accession>A0ABR4MVX3</accession>
<dbReference type="PANTHER" id="PTHR11086">
    <property type="entry name" value="DEOXYCYTIDYLATE DEAMINASE-RELATED"/>
    <property type="match status" value="1"/>
</dbReference>
<evidence type="ECO:0000256" key="6">
    <source>
        <dbReference type="ARBA" id="ARBA00022833"/>
    </source>
</evidence>
<dbReference type="InterPro" id="IPR027417">
    <property type="entry name" value="P-loop_NTPase"/>
</dbReference>
<evidence type="ECO:0000256" key="2">
    <source>
        <dbReference type="ARBA" id="ARBA00006576"/>
    </source>
</evidence>